<dbReference type="OrthoDB" id="6395825at2"/>
<reference evidence="1 2" key="1">
    <citation type="submission" date="2016-10" db="EMBL/GenBank/DDBJ databases">
        <authorList>
            <person name="Varghese N."/>
            <person name="Submissions S."/>
        </authorList>
    </citation>
    <scope>NUCLEOTIDE SEQUENCE [LARGE SCALE GENOMIC DNA]</scope>
    <source>
        <strain evidence="1 2">22B</strain>
    </source>
</reference>
<sequence length="354" mass="40078">MLHVSKSVQFFLAAYLSVTLFGCSSDHVYQKQSSTAVYGNAESFCLDPVAKQDIYETSFSINLPVNILVPSEEVTADGIEAARLNAEKTQKGEIGKREPISVVKRGDGYFSVLDGNRSFSYLKSIGARSVPVEITFPFTKDVDSIDELIEKNEAVRDEFYRKVNEIHSALGGELKFRPPKAKARIIEKINKSYRDKIGGVTDILAGRLIFENSEDILKSLDYIKRRNDVISFEDRWNTPLESGYMDVISYIRMSNGVIGELQFSLKAIIDINDLDHKLYEYIRSHEGEVSYKNNDRRVINIKKKIIKLAVEGKGNSLNKFKTQMISIAEKLVKSKKIEEGEKIIDDLELLVNKI</sequence>
<dbReference type="Gene3D" id="3.30.460.10">
    <property type="entry name" value="Beta Polymerase, domain 2"/>
    <property type="match status" value="1"/>
</dbReference>
<name>A0A662ZCB8_9GAMM</name>
<dbReference type="SUPFAM" id="SSF81301">
    <property type="entry name" value="Nucleotidyltransferase"/>
    <property type="match status" value="1"/>
</dbReference>
<dbReference type="RefSeq" id="WP_074841645.1">
    <property type="nucleotide sequence ID" value="NZ_CP047056.1"/>
</dbReference>
<dbReference type="InterPro" id="IPR043519">
    <property type="entry name" value="NT_sf"/>
</dbReference>
<evidence type="ECO:0000313" key="2">
    <source>
        <dbReference type="Proteomes" id="UP000243374"/>
    </source>
</evidence>
<dbReference type="AlphaFoldDB" id="A0A662ZCB8"/>
<gene>
    <name evidence="1" type="ORF">SAMN04487865_10735</name>
</gene>
<accession>A0A662ZCB8</accession>
<organism evidence="1 2">
    <name type="scientific">Succinivibrio dextrinosolvens</name>
    <dbReference type="NCBI Taxonomy" id="83771"/>
    <lineage>
        <taxon>Bacteria</taxon>
        <taxon>Pseudomonadati</taxon>
        <taxon>Pseudomonadota</taxon>
        <taxon>Gammaproteobacteria</taxon>
        <taxon>Aeromonadales</taxon>
        <taxon>Succinivibrionaceae</taxon>
        <taxon>Succinivibrio</taxon>
    </lineage>
</organism>
<evidence type="ECO:0000313" key="1">
    <source>
        <dbReference type="EMBL" id="SFK42678.1"/>
    </source>
</evidence>
<dbReference type="EMBL" id="FOSF01000073">
    <property type="protein sequence ID" value="SFK42678.1"/>
    <property type="molecule type" value="Genomic_DNA"/>
</dbReference>
<protein>
    <submittedName>
        <fullName evidence="1">Uncharacterized protein</fullName>
    </submittedName>
</protein>
<proteinExistence type="predicted"/>
<dbReference type="Proteomes" id="UP000243374">
    <property type="component" value="Unassembled WGS sequence"/>
</dbReference>
<keyword evidence="2" id="KW-1185">Reference proteome</keyword>
<dbReference type="PROSITE" id="PS51257">
    <property type="entry name" value="PROKAR_LIPOPROTEIN"/>
    <property type="match status" value="1"/>
</dbReference>